<keyword evidence="3" id="KW-0812">Transmembrane</keyword>
<evidence type="ECO:0000256" key="2">
    <source>
        <dbReference type="ARBA" id="ARBA00022448"/>
    </source>
</evidence>
<comment type="subcellular location">
    <subcellularLocation>
        <location evidence="1">Membrane</location>
        <topology evidence="1">Multi-pass membrane protein</topology>
    </subcellularLocation>
</comment>
<keyword evidence="2" id="KW-0813">Transport</keyword>
<dbReference type="PANTHER" id="PTHR48041:SF41">
    <property type="entry name" value="ABC TRANSPORTER G FAMILY"/>
    <property type="match status" value="1"/>
</dbReference>
<sequence length="299" mass="31657">SRLLLGRVLRQARRDTWNPASVLLGAAYGVTNLRLGRSQKSVRSRASLMFQLCITTSMISVVKTLNSFPRERTTVRREMARGRGRGGYGAGPYMLTKMLVETPLDAAFPLIFGGVVAPLAGLNRRRLPQFLSVVAAQSMAASGIGLTIGAVCPSVDTALALGPALMVVSIMVADESGMFAEIPAFMRPLAKASVVKWGFQGCMAAEMAGLEFDADDSALPRALREAKGPAGEAQRRAAREMCLTTGSAFLEGLGLTQHAVRNALRATGGIYVANAAVSYIAMRAQDAEGSIARLSGNVH</sequence>
<dbReference type="PANTHER" id="PTHR48041">
    <property type="entry name" value="ABC TRANSPORTER G FAMILY MEMBER 28"/>
    <property type="match status" value="1"/>
</dbReference>
<feature type="non-terminal residue" evidence="7">
    <location>
        <position position="1"/>
    </location>
</feature>
<dbReference type="EMBL" id="GBEZ01012036">
    <property type="protein sequence ID" value="JAC73816.1"/>
    <property type="molecule type" value="Transcribed_RNA"/>
</dbReference>
<evidence type="ECO:0000313" key="7">
    <source>
        <dbReference type="EMBL" id="JAC73816.1"/>
    </source>
</evidence>
<keyword evidence="4" id="KW-1133">Transmembrane helix</keyword>
<proteinExistence type="predicted"/>
<protein>
    <submittedName>
        <fullName evidence="7">Abc transporter g family member 7</fullName>
    </submittedName>
</protein>
<accession>A0A061RTC4</accession>
<feature type="domain" description="ABC-2 type transporter transmembrane" evidence="6">
    <location>
        <begin position="21"/>
        <end position="206"/>
    </location>
</feature>
<dbReference type="GO" id="GO:0140359">
    <property type="term" value="F:ABC-type transporter activity"/>
    <property type="evidence" value="ECO:0007669"/>
    <property type="project" value="InterPro"/>
</dbReference>
<evidence type="ECO:0000259" key="6">
    <source>
        <dbReference type="Pfam" id="PF01061"/>
    </source>
</evidence>
<dbReference type="Pfam" id="PF01061">
    <property type="entry name" value="ABC2_membrane"/>
    <property type="match status" value="1"/>
</dbReference>
<organism evidence="7">
    <name type="scientific">Tetraselmis sp. GSL018</name>
    <dbReference type="NCBI Taxonomy" id="582737"/>
    <lineage>
        <taxon>Eukaryota</taxon>
        <taxon>Viridiplantae</taxon>
        <taxon>Chlorophyta</taxon>
        <taxon>core chlorophytes</taxon>
        <taxon>Chlorodendrophyceae</taxon>
        <taxon>Chlorodendrales</taxon>
        <taxon>Chlorodendraceae</taxon>
        <taxon>Tetraselmis</taxon>
    </lineage>
</organism>
<keyword evidence="5" id="KW-0472">Membrane</keyword>
<dbReference type="InterPro" id="IPR050352">
    <property type="entry name" value="ABCG_transporters"/>
</dbReference>
<dbReference type="GO" id="GO:0016020">
    <property type="term" value="C:membrane"/>
    <property type="evidence" value="ECO:0007669"/>
    <property type="project" value="UniProtKB-SubCell"/>
</dbReference>
<reference evidence="7" key="1">
    <citation type="submission" date="2014-05" db="EMBL/GenBank/DDBJ databases">
        <title>The transcriptome of the halophilic microalga Tetraselmis sp. GSL018 isolated from the Great Salt Lake, Utah.</title>
        <authorList>
            <person name="Jinkerson R.E."/>
            <person name="D'Adamo S."/>
            <person name="Posewitz M.C."/>
        </authorList>
    </citation>
    <scope>NUCLEOTIDE SEQUENCE</scope>
    <source>
        <strain evidence="7">GSL018</strain>
    </source>
</reference>
<evidence type="ECO:0000256" key="1">
    <source>
        <dbReference type="ARBA" id="ARBA00004141"/>
    </source>
</evidence>
<dbReference type="InterPro" id="IPR013525">
    <property type="entry name" value="ABC2_TM"/>
</dbReference>
<evidence type="ECO:0000256" key="4">
    <source>
        <dbReference type="ARBA" id="ARBA00022989"/>
    </source>
</evidence>
<dbReference type="AlphaFoldDB" id="A0A061RTC4"/>
<evidence type="ECO:0000256" key="3">
    <source>
        <dbReference type="ARBA" id="ARBA00022692"/>
    </source>
</evidence>
<name>A0A061RTC4_9CHLO</name>
<gene>
    <name evidence="7" type="ORF">TSPGSL018_27725</name>
</gene>
<evidence type="ECO:0000256" key="5">
    <source>
        <dbReference type="ARBA" id="ARBA00023136"/>
    </source>
</evidence>